<dbReference type="GO" id="GO:0005975">
    <property type="term" value="P:carbohydrate metabolic process"/>
    <property type="evidence" value="ECO:0007669"/>
    <property type="project" value="InterPro"/>
</dbReference>
<dbReference type="Pfam" id="PF01531">
    <property type="entry name" value="Glyco_transf_11"/>
    <property type="match status" value="1"/>
</dbReference>
<dbReference type="RefSeq" id="WP_103237653.1">
    <property type="nucleotide sequence ID" value="NZ_JANJZD010000016.1"/>
</dbReference>
<gene>
    <name evidence="3" type="ORF">AMURIS_00240</name>
</gene>
<reference evidence="3 4" key="1">
    <citation type="submission" date="2018-01" db="EMBL/GenBank/DDBJ databases">
        <authorList>
            <person name="Gaut B.S."/>
            <person name="Morton B.R."/>
            <person name="Clegg M.T."/>
            <person name="Duvall M.R."/>
        </authorList>
    </citation>
    <scope>NUCLEOTIDE SEQUENCE [LARGE SCALE GENOMIC DNA]</scope>
    <source>
        <strain evidence="3">GP69</strain>
    </source>
</reference>
<evidence type="ECO:0000313" key="4">
    <source>
        <dbReference type="Proteomes" id="UP000236311"/>
    </source>
</evidence>
<dbReference type="Proteomes" id="UP000236311">
    <property type="component" value="Unassembled WGS sequence"/>
</dbReference>
<keyword evidence="4" id="KW-1185">Reference proteome</keyword>
<evidence type="ECO:0000313" key="3">
    <source>
        <dbReference type="EMBL" id="SOY27536.1"/>
    </source>
</evidence>
<keyword evidence="1" id="KW-0328">Glycosyltransferase</keyword>
<sequence length="291" mass="34674">MRIQFLNGGLANQAFQYIFTRDYELSHPGEVIYMDDSYFALNTVHNGYELEKVFGIRPHMLSECFDAEVWEFILEERRRGKSVPQILNENGIEMYMISEVGDGYRTFNPFDGRVVQTPTNQYCPEIQDMPDDVYYHGYWVNGKWFERYREVLLKDFTFPEIKDQGNREYLHRIQSVNSVSLHIRRGDYVTVGWAMDPKWYRYCIDKFKLTIPGQWELFVFSDDIPWCKEHGNDLGFGKFKNVTYVEGNTHGRNYMDMQLMSKCKAMIMSNSAFCYLAWLLNVDRKYYIDIR</sequence>
<evidence type="ECO:0000256" key="2">
    <source>
        <dbReference type="ARBA" id="ARBA00022679"/>
    </source>
</evidence>
<dbReference type="OrthoDB" id="9794601at2"/>
<organism evidence="3 4">
    <name type="scientific">Acetatifactor muris</name>
    <dbReference type="NCBI Taxonomy" id="879566"/>
    <lineage>
        <taxon>Bacteria</taxon>
        <taxon>Bacillati</taxon>
        <taxon>Bacillota</taxon>
        <taxon>Clostridia</taxon>
        <taxon>Lachnospirales</taxon>
        <taxon>Lachnospiraceae</taxon>
        <taxon>Acetatifactor</taxon>
    </lineage>
</organism>
<name>A0A2K4ZAP0_9FIRM</name>
<dbReference type="Gene3D" id="3.40.50.11350">
    <property type="match status" value="1"/>
</dbReference>
<evidence type="ECO:0000256" key="1">
    <source>
        <dbReference type="ARBA" id="ARBA00022676"/>
    </source>
</evidence>
<dbReference type="AlphaFoldDB" id="A0A2K4ZAP0"/>
<protein>
    <submittedName>
        <fullName evidence="3">Glycosyl transferase family 11</fullName>
    </submittedName>
</protein>
<dbReference type="InterPro" id="IPR002516">
    <property type="entry name" value="Glyco_trans_11"/>
</dbReference>
<dbReference type="PANTHER" id="PTHR11927">
    <property type="entry name" value="GALACTOSIDE 2-L-FUCOSYLTRANSFERASE"/>
    <property type="match status" value="1"/>
</dbReference>
<dbReference type="GO" id="GO:0016020">
    <property type="term" value="C:membrane"/>
    <property type="evidence" value="ECO:0007669"/>
    <property type="project" value="InterPro"/>
</dbReference>
<dbReference type="PANTHER" id="PTHR11927:SF9">
    <property type="entry name" value="L-FUCOSYLTRANSFERASE"/>
    <property type="match status" value="1"/>
</dbReference>
<proteinExistence type="predicted"/>
<accession>A0A2K4ZAP0</accession>
<dbReference type="CDD" id="cd11301">
    <property type="entry name" value="Fut1_Fut2_like"/>
    <property type="match status" value="1"/>
</dbReference>
<dbReference type="GO" id="GO:0008107">
    <property type="term" value="F:galactoside 2-alpha-L-fucosyltransferase activity"/>
    <property type="evidence" value="ECO:0007669"/>
    <property type="project" value="InterPro"/>
</dbReference>
<dbReference type="EMBL" id="OFSM01000001">
    <property type="protein sequence ID" value="SOY27536.1"/>
    <property type="molecule type" value="Genomic_DNA"/>
</dbReference>
<keyword evidence="2 3" id="KW-0808">Transferase</keyword>